<dbReference type="SUPFAM" id="SSF49562">
    <property type="entry name" value="C2 domain (Calcium/lipid-binding domain, CaLB)"/>
    <property type="match status" value="1"/>
</dbReference>
<dbReference type="EMBL" id="JAMKOV010000141">
    <property type="protein sequence ID" value="KAI8033393.1"/>
    <property type="molecule type" value="Genomic_DNA"/>
</dbReference>
<accession>A0A9P9YAK7</accession>
<feature type="region of interest" description="Disordered" evidence="1">
    <location>
        <begin position="1"/>
        <end position="37"/>
    </location>
</feature>
<evidence type="ECO:0000313" key="3">
    <source>
        <dbReference type="EMBL" id="KAI8033393.1"/>
    </source>
</evidence>
<comment type="caution">
    <text evidence="3">The sequence shown here is derived from an EMBL/GenBank/DDBJ whole genome shotgun (WGS) entry which is preliminary data.</text>
</comment>
<proteinExistence type="predicted"/>
<dbReference type="AlphaFoldDB" id="A0A9P9YAK7"/>
<organism evidence="3 4">
    <name type="scientific">Drosophila gunungcola</name>
    <name type="common">fruit fly</name>
    <dbReference type="NCBI Taxonomy" id="103775"/>
    <lineage>
        <taxon>Eukaryota</taxon>
        <taxon>Metazoa</taxon>
        <taxon>Ecdysozoa</taxon>
        <taxon>Arthropoda</taxon>
        <taxon>Hexapoda</taxon>
        <taxon>Insecta</taxon>
        <taxon>Pterygota</taxon>
        <taxon>Neoptera</taxon>
        <taxon>Endopterygota</taxon>
        <taxon>Diptera</taxon>
        <taxon>Brachycera</taxon>
        <taxon>Muscomorpha</taxon>
        <taxon>Ephydroidea</taxon>
        <taxon>Drosophilidae</taxon>
        <taxon>Drosophila</taxon>
        <taxon>Sophophora</taxon>
    </lineage>
</organism>
<dbReference type="PANTHER" id="PTHR46848:SF1">
    <property type="entry name" value="REGULATOR OF G-PROTEIN SIGNALING 3"/>
    <property type="match status" value="1"/>
</dbReference>
<dbReference type="GO" id="GO:0005886">
    <property type="term" value="C:plasma membrane"/>
    <property type="evidence" value="ECO:0007669"/>
    <property type="project" value="TreeGrafter"/>
</dbReference>
<dbReference type="PANTHER" id="PTHR46848">
    <property type="entry name" value="REGULATOR OF G-PROTEIN SIGNALING 3"/>
    <property type="match status" value="1"/>
</dbReference>
<gene>
    <name evidence="3" type="ORF">M5D96_013841</name>
</gene>
<evidence type="ECO:0000313" key="4">
    <source>
        <dbReference type="Proteomes" id="UP001059596"/>
    </source>
</evidence>
<keyword evidence="4" id="KW-1185">Reference proteome</keyword>
<sequence length="64" mass="7253">MQNQPPGAHSSGGSMNSGYQRTAVHRHSGRPYFDQRFSFPIPSGEEANGQHLQLAVWHRDRHLK</sequence>
<evidence type="ECO:0000256" key="1">
    <source>
        <dbReference type="SAM" id="MobiDB-lite"/>
    </source>
</evidence>
<dbReference type="InterPro" id="IPR000008">
    <property type="entry name" value="C2_dom"/>
</dbReference>
<evidence type="ECO:0000259" key="2">
    <source>
        <dbReference type="PROSITE" id="PS50004"/>
    </source>
</evidence>
<dbReference type="CDD" id="cd00030">
    <property type="entry name" value="C2"/>
    <property type="match status" value="1"/>
</dbReference>
<dbReference type="PROSITE" id="PS50004">
    <property type="entry name" value="C2"/>
    <property type="match status" value="1"/>
</dbReference>
<dbReference type="Proteomes" id="UP001059596">
    <property type="component" value="Unassembled WGS sequence"/>
</dbReference>
<protein>
    <recommendedName>
        <fullName evidence="2">C2 domain-containing protein</fullName>
    </recommendedName>
</protein>
<dbReference type="Gene3D" id="2.60.40.150">
    <property type="entry name" value="C2 domain"/>
    <property type="match status" value="1"/>
</dbReference>
<dbReference type="InterPro" id="IPR035892">
    <property type="entry name" value="C2_domain_sf"/>
</dbReference>
<feature type="compositionally biased region" description="Polar residues" evidence="1">
    <location>
        <begin position="1"/>
        <end position="20"/>
    </location>
</feature>
<dbReference type="GO" id="GO:0005634">
    <property type="term" value="C:nucleus"/>
    <property type="evidence" value="ECO:0007669"/>
    <property type="project" value="TreeGrafter"/>
</dbReference>
<reference evidence="3" key="1">
    <citation type="journal article" date="2023" name="Genome Biol. Evol.">
        <title>Long-read-based Genome Assembly of Drosophila gunungcola Reveals Fewer Chemosensory Genes in Flower-breeding Species.</title>
        <authorList>
            <person name="Negi A."/>
            <person name="Liao B.Y."/>
            <person name="Yeh S.D."/>
        </authorList>
    </citation>
    <scope>NUCLEOTIDE SEQUENCE</scope>
    <source>
        <strain evidence="3">Sukarami</strain>
    </source>
</reference>
<dbReference type="Pfam" id="PF00168">
    <property type="entry name" value="C2"/>
    <property type="match status" value="1"/>
</dbReference>
<name>A0A9P9YAK7_9MUSC</name>
<feature type="domain" description="C2" evidence="2">
    <location>
        <begin position="1"/>
        <end position="64"/>
    </location>
</feature>